<dbReference type="PANTHER" id="PTHR31308:SF5">
    <property type="entry name" value="ERGOSTERYL-BETA-GLUCOSIDASE"/>
    <property type="match status" value="1"/>
</dbReference>
<reference evidence="5" key="1">
    <citation type="journal article" date="2020" name="Fungal Divers.">
        <title>Resolving the Mortierellaceae phylogeny through synthesis of multi-gene phylogenetics and phylogenomics.</title>
        <authorList>
            <person name="Vandepol N."/>
            <person name="Liber J."/>
            <person name="Desiro A."/>
            <person name="Na H."/>
            <person name="Kennedy M."/>
            <person name="Barry K."/>
            <person name="Grigoriev I.V."/>
            <person name="Miller A.N."/>
            <person name="O'Donnell K."/>
            <person name="Stajich J.E."/>
            <person name="Bonito G."/>
        </authorList>
    </citation>
    <scope>NUCLEOTIDE SEQUENCE</scope>
    <source>
        <strain evidence="5">NVP60</strain>
    </source>
</reference>
<evidence type="ECO:0000256" key="1">
    <source>
        <dbReference type="ARBA" id="ARBA00022801"/>
    </source>
</evidence>
<dbReference type="Gene3D" id="3.20.20.80">
    <property type="entry name" value="Glycosidases"/>
    <property type="match status" value="2"/>
</dbReference>
<gene>
    <name evidence="5" type="ORF">BGZ97_007996</name>
</gene>
<evidence type="ECO:0000259" key="4">
    <source>
        <dbReference type="Pfam" id="PF18564"/>
    </source>
</evidence>
<keyword evidence="6" id="KW-1185">Reference proteome</keyword>
<feature type="compositionally biased region" description="Acidic residues" evidence="3">
    <location>
        <begin position="63"/>
        <end position="72"/>
    </location>
</feature>
<dbReference type="AlphaFoldDB" id="A0A9P6UPX4"/>
<feature type="compositionally biased region" description="Polar residues" evidence="3">
    <location>
        <begin position="77"/>
        <end position="100"/>
    </location>
</feature>
<feature type="compositionally biased region" description="Basic and acidic residues" evidence="3">
    <location>
        <begin position="623"/>
        <end position="637"/>
    </location>
</feature>
<feature type="compositionally biased region" description="Low complexity" evidence="3">
    <location>
        <begin position="730"/>
        <end position="746"/>
    </location>
</feature>
<protein>
    <recommendedName>
        <fullName evidence="4">Glycoside hydrolase family 5 C-terminal domain-containing protein</fullName>
    </recommendedName>
</protein>
<feature type="region of interest" description="Disordered" evidence="3">
    <location>
        <begin position="1"/>
        <end position="123"/>
    </location>
</feature>
<name>A0A9P6UPX4_9FUNG</name>
<dbReference type="GO" id="GO:1904462">
    <property type="term" value="P:ergosteryl 3-beta-D-glucoside catabolic process"/>
    <property type="evidence" value="ECO:0007669"/>
    <property type="project" value="TreeGrafter"/>
</dbReference>
<evidence type="ECO:0000313" key="6">
    <source>
        <dbReference type="Proteomes" id="UP000823405"/>
    </source>
</evidence>
<feature type="region of interest" description="Disordered" evidence="3">
    <location>
        <begin position="576"/>
        <end position="598"/>
    </location>
</feature>
<keyword evidence="1" id="KW-0378">Hydrolase</keyword>
<dbReference type="InterPro" id="IPR041036">
    <property type="entry name" value="GH5_C"/>
</dbReference>
<dbReference type="GO" id="GO:0050295">
    <property type="term" value="F:steryl-beta-glucosidase activity"/>
    <property type="evidence" value="ECO:0007669"/>
    <property type="project" value="TreeGrafter"/>
</dbReference>
<dbReference type="InterPro" id="IPR018087">
    <property type="entry name" value="Glyco_hydro_5_CS"/>
</dbReference>
<feature type="domain" description="Glycoside hydrolase family 5 C-terminal" evidence="4">
    <location>
        <begin position="685"/>
        <end position="829"/>
    </location>
</feature>
<evidence type="ECO:0000256" key="2">
    <source>
        <dbReference type="ARBA" id="ARBA00023295"/>
    </source>
</evidence>
<evidence type="ECO:0000313" key="5">
    <source>
        <dbReference type="EMBL" id="KAG0315656.1"/>
    </source>
</evidence>
<dbReference type="PANTHER" id="PTHR31308">
    <property type="match status" value="1"/>
</dbReference>
<sequence length="870" mass="96650">MADQTTVILSSSTQDQTSGQSTPAGSSTEDVEDSVLNFRPHHLRPQDLRHANSFSSVSSYENSDVDEDEVDREETASDPSSPSLHQASVKTFAPSASSPLAKSHHTRPQEQRPGGGTLLRPAGKAHDWYAGGRITSHGRWFRDSQNRTLLMRGVNLCGNSKLPTTPNGSTHLNEGFFDHRNAAGLDLTKFKPTGAAYVHNTNQQAGDSPPMVWPTNYTKLAASTMFTLFWAGDTFAPQKMYQGEPIQQFLQNRYLECYRHLAKRLSHLDAVVGFEVMNEPHPGYVGLKNLKRYDFNSNLFFGDSPSALESFALGDGMALPIEVWVKSWPFPTKKERTRIINAGNESAWLEGECLWKQHGVWSVNEKTGKPRLDRPDYFTTDPITGESVDFNRFYLDFVNRYSRAIQSVLPSAFIFVGPIPNEPAPVWTPGDHEENIVYAPHWYDLHSIFNKSFDGRITHDVQSLSKGQNVFSATYFGLKGAKKNYHGQLANVLRLGLQNVGTKPCLVGECGIPMDINQRAAFMSGDYGYHAKFLDAVLSAMESNLLSFTLWNYNTTNDNTHGDHWNGEDFSIFSLDSPQPSPRIGDSSFPASGMKSSLKQDAPNFAREVMRRAAAQHAGGDSTSKDDSASDTTRRDNDDEEAMTIMNDDSPFDRSYFCFDHESTHDDGPDHIEHIGGRALDAVVRPYAAKVAGEPLTNNFDFNTLQYTFRYRNYIETPVPLVHVSTPEQSSRSFGGSSDSLGSSVGETNMDDESIPANQLEQSSNLFGHPPEGTVLAFETEVFIPSYHYDDAGLEILVSDGDWRYVKERQTLYYRHKDMEPGAVHTIRIKPKSTLAGGVSSKAMEGSHLSGPMPGNKVEWDSNCVSCSIM</sequence>
<organism evidence="5 6">
    <name type="scientific">Linnemannia gamsii</name>
    <dbReference type="NCBI Taxonomy" id="64522"/>
    <lineage>
        <taxon>Eukaryota</taxon>
        <taxon>Fungi</taxon>
        <taxon>Fungi incertae sedis</taxon>
        <taxon>Mucoromycota</taxon>
        <taxon>Mortierellomycotina</taxon>
        <taxon>Mortierellomycetes</taxon>
        <taxon>Mortierellales</taxon>
        <taxon>Mortierellaceae</taxon>
        <taxon>Linnemannia</taxon>
    </lineage>
</organism>
<dbReference type="Proteomes" id="UP000823405">
    <property type="component" value="Unassembled WGS sequence"/>
</dbReference>
<accession>A0A9P6UPX4</accession>
<comment type="caution">
    <text evidence="5">The sequence shown here is derived from an EMBL/GenBank/DDBJ whole genome shotgun (WGS) entry which is preliminary data.</text>
</comment>
<dbReference type="PROSITE" id="PS00659">
    <property type="entry name" value="GLYCOSYL_HYDROL_F5"/>
    <property type="match status" value="1"/>
</dbReference>
<dbReference type="InterPro" id="IPR052066">
    <property type="entry name" value="Glycosphingolipid_Hydrolases"/>
</dbReference>
<feature type="region of interest" description="Disordered" evidence="3">
    <location>
        <begin position="612"/>
        <end position="649"/>
    </location>
</feature>
<dbReference type="OrthoDB" id="9971853at2759"/>
<keyword evidence="2" id="KW-0326">Glycosidase</keyword>
<proteinExistence type="predicted"/>
<dbReference type="Pfam" id="PF18564">
    <property type="entry name" value="Glyco_hydro_5_C"/>
    <property type="match status" value="1"/>
</dbReference>
<dbReference type="GO" id="GO:0005975">
    <property type="term" value="P:carbohydrate metabolic process"/>
    <property type="evidence" value="ECO:0007669"/>
    <property type="project" value="InterPro"/>
</dbReference>
<evidence type="ECO:0000256" key="3">
    <source>
        <dbReference type="SAM" id="MobiDB-lite"/>
    </source>
</evidence>
<dbReference type="EMBL" id="JAAAIN010000360">
    <property type="protein sequence ID" value="KAG0315656.1"/>
    <property type="molecule type" value="Genomic_DNA"/>
</dbReference>
<dbReference type="InterPro" id="IPR017853">
    <property type="entry name" value="GH"/>
</dbReference>
<dbReference type="SUPFAM" id="SSF51445">
    <property type="entry name" value="(Trans)glycosidases"/>
    <property type="match status" value="1"/>
</dbReference>
<feature type="region of interest" description="Disordered" evidence="3">
    <location>
        <begin position="726"/>
        <end position="752"/>
    </location>
</feature>
<feature type="compositionally biased region" description="Low complexity" evidence="3">
    <location>
        <begin position="10"/>
        <end position="22"/>
    </location>
</feature>